<evidence type="ECO:0000313" key="1">
    <source>
        <dbReference type="EMBL" id="CAL4178923.1"/>
    </source>
</evidence>
<name>A0AAV2SCM0_MEGNR</name>
<dbReference type="EMBL" id="CAXKWB010056913">
    <property type="protein sequence ID" value="CAL4178923.1"/>
    <property type="molecule type" value="Genomic_DNA"/>
</dbReference>
<sequence>MTKKESIAYLKENKDKIKMMKASELNTLKMKLGAPANFNKVDVTEMKDFILTIPPGQLLKVKDANARAAIESNLEKCQTGASDKPTYCPPNPERLLQALQMKSLGSSTKWTNETLADMSTEQLLALPIPVIKKIKPNVLISKFDDLVSYTPEADDLRGTKKGLVLAKNLLKGHGITMKESKTAVEVNAVYDRMGRLSKYVLPSFVPAAALEEDEVLSGKLMDNAEMMASNGEIDPKECRKAFKDAMKDWTVTNITEDQLRKMGGLLAQAPPSVLMNLTKSNQLANPETLIKVANGLQSAKGPGFRSKARTVLRALKSTNWGAVDQIPVELVEMVPASTIQSMTENNIKTMLKRGPKLTDEQKNVILSKISVDRLAEEPAVILNRIPITDVTSKDATVLKRLAKNLPQGSPMIRMAVSKELDKRKDSSVLMAKDLNDYDSVVLKNLGPKHIDMIDKSNITDVLKKLQMDGQPSMDTCRALKEKLSKYSQDSLGADDDMEALEMLNTADIENTPPCVIAAFG</sequence>
<accession>A0AAV2SCM0</accession>
<protein>
    <submittedName>
        <fullName evidence="1">Uncharacterized protein</fullName>
    </submittedName>
</protein>
<gene>
    <name evidence="1" type="ORF">MNOR_LOCUS35088</name>
</gene>
<organism evidence="1 2">
    <name type="scientific">Meganyctiphanes norvegica</name>
    <name type="common">Northern krill</name>
    <name type="synonym">Thysanopoda norvegica</name>
    <dbReference type="NCBI Taxonomy" id="48144"/>
    <lineage>
        <taxon>Eukaryota</taxon>
        <taxon>Metazoa</taxon>
        <taxon>Ecdysozoa</taxon>
        <taxon>Arthropoda</taxon>
        <taxon>Crustacea</taxon>
        <taxon>Multicrustacea</taxon>
        <taxon>Malacostraca</taxon>
        <taxon>Eumalacostraca</taxon>
        <taxon>Eucarida</taxon>
        <taxon>Euphausiacea</taxon>
        <taxon>Euphausiidae</taxon>
        <taxon>Meganyctiphanes</taxon>
    </lineage>
</organism>
<proteinExistence type="predicted"/>
<keyword evidence="2" id="KW-1185">Reference proteome</keyword>
<dbReference type="AlphaFoldDB" id="A0AAV2SCM0"/>
<reference evidence="1 2" key="1">
    <citation type="submission" date="2024-05" db="EMBL/GenBank/DDBJ databases">
        <authorList>
            <person name="Wallberg A."/>
        </authorList>
    </citation>
    <scope>NUCLEOTIDE SEQUENCE [LARGE SCALE GENOMIC DNA]</scope>
</reference>
<evidence type="ECO:0000313" key="2">
    <source>
        <dbReference type="Proteomes" id="UP001497623"/>
    </source>
</evidence>
<comment type="caution">
    <text evidence="1">The sequence shown here is derived from an EMBL/GenBank/DDBJ whole genome shotgun (WGS) entry which is preliminary data.</text>
</comment>
<feature type="non-terminal residue" evidence="1">
    <location>
        <position position="520"/>
    </location>
</feature>
<dbReference type="Proteomes" id="UP001497623">
    <property type="component" value="Unassembled WGS sequence"/>
</dbReference>